<dbReference type="EMBL" id="JRXF01000019">
    <property type="protein sequence ID" value="KOC92647.1"/>
    <property type="molecule type" value="Genomic_DNA"/>
</dbReference>
<keyword evidence="1" id="KW-0732">Signal</keyword>
<reference evidence="4 5" key="1">
    <citation type="journal article" date="2015" name="Int. J. Syst. Evol. Microbiol.">
        <title>Erwinia iniecta sp. nov., isolated from Russian wheat aphids (Diuraphis noxia).</title>
        <authorList>
            <person name="Campillo T."/>
            <person name="Luna E."/>
            <person name="Portier P."/>
            <person name="Fischer-Le Saux M."/>
            <person name="Lapitan N."/>
            <person name="Tisserat N.A."/>
            <person name="Leach J.E."/>
        </authorList>
    </citation>
    <scope>NUCLEOTIDE SEQUENCE [LARGE SCALE GENOMIC DNA]</scope>
    <source>
        <strain evidence="2 5">B120</strain>
        <strain evidence="3 4">B149</strain>
    </source>
</reference>
<sequence>MRKILGLLIVLPLTSFAAVTEVDKAANDLCTAEWRILDKAASTDGAIPPIINDELKRFYAMGYTLADFGLSENEFVAETLQTTEAYRKDHRPPSPYRYDADTRDTLRELMIPACSRKMQLELNKH</sequence>
<evidence type="ECO:0000256" key="1">
    <source>
        <dbReference type="SAM" id="SignalP"/>
    </source>
</evidence>
<gene>
    <name evidence="2" type="ORF">NG42_14060</name>
    <name evidence="3" type="ORF">NG43_12885</name>
</gene>
<comment type="caution">
    <text evidence="3">The sequence shown here is derived from an EMBL/GenBank/DDBJ whole genome shotgun (WGS) entry which is preliminary data.</text>
</comment>
<dbReference type="Proteomes" id="UP000036851">
    <property type="component" value="Unassembled WGS sequence"/>
</dbReference>
<evidence type="ECO:0000313" key="4">
    <source>
        <dbReference type="Proteomes" id="UP000036851"/>
    </source>
</evidence>
<protein>
    <submittedName>
        <fullName evidence="3">Uncharacterized protein</fullName>
    </submittedName>
</protein>
<dbReference type="STRING" id="1560201.NG42_14060"/>
<dbReference type="OrthoDB" id="6556337at2"/>
<evidence type="ECO:0000313" key="3">
    <source>
        <dbReference type="EMBL" id="KOC92647.1"/>
    </source>
</evidence>
<organism evidence="3 4">
    <name type="scientific">Winslowiella iniecta</name>
    <dbReference type="NCBI Taxonomy" id="1560201"/>
    <lineage>
        <taxon>Bacteria</taxon>
        <taxon>Pseudomonadati</taxon>
        <taxon>Pseudomonadota</taxon>
        <taxon>Gammaproteobacteria</taxon>
        <taxon>Enterobacterales</taxon>
        <taxon>Erwiniaceae</taxon>
        <taxon>Winslowiella</taxon>
    </lineage>
</organism>
<dbReference type="RefSeq" id="WP_052900083.1">
    <property type="nucleotide sequence ID" value="NZ_JRXE01000019.1"/>
</dbReference>
<proteinExistence type="predicted"/>
<evidence type="ECO:0000313" key="2">
    <source>
        <dbReference type="EMBL" id="KOC89000.1"/>
    </source>
</evidence>
<evidence type="ECO:0000313" key="5">
    <source>
        <dbReference type="Proteomes" id="UP000037088"/>
    </source>
</evidence>
<dbReference type="EMBL" id="JRXE01000019">
    <property type="protein sequence ID" value="KOC89000.1"/>
    <property type="molecule type" value="Genomic_DNA"/>
</dbReference>
<dbReference type="AlphaFoldDB" id="A0A0L7TBA8"/>
<dbReference type="Proteomes" id="UP000037088">
    <property type="component" value="Unassembled WGS sequence"/>
</dbReference>
<feature type="signal peptide" evidence="1">
    <location>
        <begin position="1"/>
        <end position="17"/>
    </location>
</feature>
<feature type="chain" id="PRO_5010427076" evidence="1">
    <location>
        <begin position="18"/>
        <end position="125"/>
    </location>
</feature>
<keyword evidence="5" id="KW-1185">Reference proteome</keyword>
<name>A0A0L7TBA8_9GAMM</name>
<dbReference type="PATRIC" id="fig|1560201.3.peg.2988"/>
<accession>A0A0L7TBA8</accession>